<gene>
    <name evidence="1" type="ORF">BOX15_Mlig014628g2</name>
</gene>
<comment type="caution">
    <text evidence="1">The sequence shown here is derived from an EMBL/GenBank/DDBJ whole genome shotgun (WGS) entry which is preliminary data.</text>
</comment>
<dbReference type="PANTHER" id="PTHR31400">
    <property type="entry name" value="GUANYLYL CYCLASE DOMAIN CONTAINING PROTEIN 1 GUCD1"/>
    <property type="match status" value="1"/>
</dbReference>
<evidence type="ECO:0000313" key="1">
    <source>
        <dbReference type="EMBL" id="PAA85605.1"/>
    </source>
</evidence>
<dbReference type="Gene3D" id="3.90.70.10">
    <property type="entry name" value="Cysteine proteinases"/>
    <property type="match status" value="1"/>
</dbReference>
<dbReference type="STRING" id="282301.A0A267GHS4"/>
<accession>A0A267GHS4</accession>
<protein>
    <recommendedName>
        <fullName evidence="3">Peptidase C39 domain-containing protein</fullName>
    </recommendedName>
</protein>
<proteinExistence type="predicted"/>
<dbReference type="OrthoDB" id="206796at2759"/>
<dbReference type="EMBL" id="NIVC01000312">
    <property type="protein sequence ID" value="PAA85605.1"/>
    <property type="molecule type" value="Genomic_DNA"/>
</dbReference>
<organism evidence="1 2">
    <name type="scientific">Macrostomum lignano</name>
    <dbReference type="NCBI Taxonomy" id="282301"/>
    <lineage>
        <taxon>Eukaryota</taxon>
        <taxon>Metazoa</taxon>
        <taxon>Spiralia</taxon>
        <taxon>Lophotrochozoa</taxon>
        <taxon>Platyhelminthes</taxon>
        <taxon>Rhabditophora</taxon>
        <taxon>Macrostomorpha</taxon>
        <taxon>Macrostomida</taxon>
        <taxon>Macrostomidae</taxon>
        <taxon>Macrostomum</taxon>
    </lineage>
</organism>
<sequence length="270" mass="30417">NKYIKTIYIYERMSSPDPTSNDLHVNNKDYIDGNKEAEYLALINRGAVLLSRYPLVPQSANHDCGIACLRMVLRGLDVPQAETLLAEAMEASDLGESVWTPDLLRILLHCGLRAQLYSICLLPNPGYAQLNFYRDKFSSDQQRVARNLDWISQIDPQAAVQQSLPLSAVLDHLSARLGPVICLIDANNTDAARLRSCMHCNCLSLSSPCCGGGPYQGHYILLCGYLPEERRLIYRDPMSRISEYKLMSFKEFDRVRTAYGTDEDLLFVFG</sequence>
<dbReference type="Proteomes" id="UP000215902">
    <property type="component" value="Unassembled WGS sequence"/>
</dbReference>
<reference evidence="1 2" key="1">
    <citation type="submission" date="2017-06" db="EMBL/GenBank/DDBJ databases">
        <title>A platform for efficient transgenesis in Macrostomum lignano, a flatworm model organism for stem cell research.</title>
        <authorList>
            <person name="Berezikov E."/>
        </authorList>
    </citation>
    <scope>NUCLEOTIDE SEQUENCE [LARGE SCALE GENOMIC DNA]</scope>
    <source>
        <strain evidence="1">DV1</strain>
        <tissue evidence="1">Whole organism</tissue>
    </source>
</reference>
<dbReference type="AlphaFoldDB" id="A0A267GHS4"/>
<feature type="non-terminal residue" evidence="1">
    <location>
        <position position="1"/>
    </location>
</feature>
<keyword evidence="2" id="KW-1185">Reference proteome</keyword>
<dbReference type="PANTHER" id="PTHR31400:SF1">
    <property type="entry name" value="PROTEIN GUCD1"/>
    <property type="match status" value="1"/>
</dbReference>
<evidence type="ECO:0008006" key="3">
    <source>
        <dbReference type="Google" id="ProtNLM"/>
    </source>
</evidence>
<name>A0A267GHS4_9PLAT</name>
<evidence type="ECO:0000313" key="2">
    <source>
        <dbReference type="Proteomes" id="UP000215902"/>
    </source>
</evidence>
<dbReference type="InterPro" id="IPR018616">
    <property type="entry name" value="GUCD1"/>
</dbReference>
<dbReference type="Pfam" id="PF09778">
    <property type="entry name" value="Guanylate_cyc_2"/>
    <property type="match status" value="1"/>
</dbReference>